<reference evidence="1 2" key="1">
    <citation type="submission" date="2024-01" db="EMBL/GenBank/DDBJ databases">
        <title>Genome assemblies of Stephania.</title>
        <authorList>
            <person name="Yang L."/>
        </authorList>
    </citation>
    <scope>NUCLEOTIDE SEQUENCE [LARGE SCALE GENOMIC DNA]</scope>
    <source>
        <strain evidence="1">YNDBR</strain>
        <tissue evidence="1">Leaf</tissue>
    </source>
</reference>
<dbReference type="AlphaFoldDB" id="A0AAP0L2T7"/>
<protein>
    <submittedName>
        <fullName evidence="1">Uncharacterized protein</fullName>
    </submittedName>
</protein>
<sequence>MVKFSAYISPPFDNIKKWLSPNYVTCRYLSNRLSDVVTHHDAKLEAHPNTSDLGKNVMPSAFPIRSQFHPIAIGNTDFKVILRYICSHSQKRSPIFECTRIGRVGSRESGTEWRTRRVMRKKDLPSSLWNSVAMAMSRIARRSCSGLNNVRDFAILLADALSVIPTAVLRNLSDKLYEKRKNATQEVSSSPFPAEILDFDVVSRNFDRSEDFKLFMNRIVGFRCAD</sequence>
<keyword evidence="2" id="KW-1185">Reference proteome</keyword>
<gene>
    <name evidence="1" type="ORF">Syun_003444</name>
</gene>
<dbReference type="Proteomes" id="UP001420932">
    <property type="component" value="Unassembled WGS sequence"/>
</dbReference>
<comment type="caution">
    <text evidence="1">The sequence shown here is derived from an EMBL/GenBank/DDBJ whole genome shotgun (WGS) entry which is preliminary data.</text>
</comment>
<evidence type="ECO:0000313" key="1">
    <source>
        <dbReference type="EMBL" id="KAK9162542.1"/>
    </source>
</evidence>
<accession>A0AAP0L2T7</accession>
<name>A0AAP0L2T7_9MAGN</name>
<organism evidence="1 2">
    <name type="scientific">Stephania yunnanensis</name>
    <dbReference type="NCBI Taxonomy" id="152371"/>
    <lineage>
        <taxon>Eukaryota</taxon>
        <taxon>Viridiplantae</taxon>
        <taxon>Streptophyta</taxon>
        <taxon>Embryophyta</taxon>
        <taxon>Tracheophyta</taxon>
        <taxon>Spermatophyta</taxon>
        <taxon>Magnoliopsida</taxon>
        <taxon>Ranunculales</taxon>
        <taxon>Menispermaceae</taxon>
        <taxon>Menispermoideae</taxon>
        <taxon>Cissampelideae</taxon>
        <taxon>Stephania</taxon>
    </lineage>
</organism>
<dbReference type="EMBL" id="JBBNAF010000002">
    <property type="protein sequence ID" value="KAK9162542.1"/>
    <property type="molecule type" value="Genomic_DNA"/>
</dbReference>
<evidence type="ECO:0000313" key="2">
    <source>
        <dbReference type="Proteomes" id="UP001420932"/>
    </source>
</evidence>
<proteinExistence type="predicted"/>